<evidence type="ECO:0008006" key="4">
    <source>
        <dbReference type="Google" id="ProtNLM"/>
    </source>
</evidence>
<evidence type="ECO:0000256" key="1">
    <source>
        <dbReference type="SAM" id="SignalP"/>
    </source>
</evidence>
<keyword evidence="3" id="KW-1185">Reference proteome</keyword>
<keyword evidence="1" id="KW-0732">Signal</keyword>
<accession>A0A5N6ENN5</accession>
<dbReference type="AlphaFoldDB" id="A0A5N6ENN5"/>
<dbReference type="EMBL" id="ML733441">
    <property type="protein sequence ID" value="KAB8219226.1"/>
    <property type="molecule type" value="Genomic_DNA"/>
</dbReference>
<evidence type="ECO:0000313" key="2">
    <source>
        <dbReference type="EMBL" id="KAB8219226.1"/>
    </source>
</evidence>
<protein>
    <recommendedName>
        <fullName evidence="4">Secreted protein</fullName>
    </recommendedName>
</protein>
<sequence length="96" mass="11660">MNLFLLWCTTRLKISYALIRLPSYLIWQQLHERRQSPLYIMAFHMTYRTIRFGRYARHKAVRILFFVELAKLHNQKPELDTGIYTNNSLLLIFGRE</sequence>
<gene>
    <name evidence="2" type="ORF">BDV33DRAFT_174284</name>
</gene>
<evidence type="ECO:0000313" key="3">
    <source>
        <dbReference type="Proteomes" id="UP000326799"/>
    </source>
</evidence>
<organism evidence="2 3">
    <name type="scientific">Aspergillus novoparasiticus</name>
    <dbReference type="NCBI Taxonomy" id="986946"/>
    <lineage>
        <taxon>Eukaryota</taxon>
        <taxon>Fungi</taxon>
        <taxon>Dikarya</taxon>
        <taxon>Ascomycota</taxon>
        <taxon>Pezizomycotina</taxon>
        <taxon>Eurotiomycetes</taxon>
        <taxon>Eurotiomycetidae</taxon>
        <taxon>Eurotiales</taxon>
        <taxon>Aspergillaceae</taxon>
        <taxon>Aspergillus</taxon>
        <taxon>Aspergillus subgen. Circumdati</taxon>
    </lineage>
</organism>
<dbReference type="Proteomes" id="UP000326799">
    <property type="component" value="Unassembled WGS sequence"/>
</dbReference>
<name>A0A5N6ENN5_9EURO</name>
<reference evidence="2 3" key="1">
    <citation type="submission" date="2019-04" db="EMBL/GenBank/DDBJ databases">
        <title>Fungal friends and foes A comparative genomics study of 23 Aspergillus species from section Flavi.</title>
        <authorList>
            <consortium name="DOE Joint Genome Institute"/>
            <person name="Kjaerbolling I."/>
            <person name="Vesth T.C."/>
            <person name="Frisvad J.C."/>
            <person name="Nybo J.L."/>
            <person name="Theobald S."/>
            <person name="Kildgaard S."/>
            <person name="Petersen T.I."/>
            <person name="Kuo A."/>
            <person name="Sato A."/>
            <person name="Lyhne E.K."/>
            <person name="Kogle M.E."/>
            <person name="Wiebenga A."/>
            <person name="Kun R.S."/>
            <person name="Lubbers R.J."/>
            <person name="Makela M.R."/>
            <person name="Barry K."/>
            <person name="Chovatia M."/>
            <person name="Clum A."/>
            <person name="Daum C."/>
            <person name="Haridas S."/>
            <person name="He G."/>
            <person name="LaButti K."/>
            <person name="Lipzen A."/>
            <person name="Mondo S."/>
            <person name="Pangilinan J."/>
            <person name="Riley R."/>
            <person name="Salamov A."/>
            <person name="Simmons B.A."/>
            <person name="Magnuson J.K."/>
            <person name="Henrissat B."/>
            <person name="Mortensen U.H."/>
            <person name="Larsen T.O."/>
            <person name="De vries R.P."/>
            <person name="Grigoriev I.V."/>
            <person name="Machida M."/>
            <person name="Baker S.E."/>
            <person name="Andersen M.R."/>
        </authorList>
    </citation>
    <scope>NUCLEOTIDE SEQUENCE [LARGE SCALE GENOMIC DNA]</scope>
    <source>
        <strain evidence="2 3">CBS 126849</strain>
    </source>
</reference>
<feature type="signal peptide" evidence="1">
    <location>
        <begin position="1"/>
        <end position="17"/>
    </location>
</feature>
<proteinExistence type="predicted"/>
<feature type="chain" id="PRO_5025005039" description="Secreted protein" evidence="1">
    <location>
        <begin position="18"/>
        <end position="96"/>
    </location>
</feature>